<evidence type="ECO:0000313" key="8">
    <source>
        <dbReference type="Proteomes" id="UP000093352"/>
    </source>
</evidence>
<evidence type="ECO:0000256" key="2">
    <source>
        <dbReference type="ARBA" id="ARBA00005191"/>
    </source>
</evidence>
<keyword evidence="5 6" id="KW-0456">Lyase</keyword>
<comment type="catalytic activity">
    <reaction evidence="1 6">
        <text>D-tagatofuranose 1,6-bisphosphate = D-glyceraldehyde 3-phosphate + dihydroxyacetone phosphate</text>
        <dbReference type="Rhea" id="RHEA:22948"/>
        <dbReference type="ChEBI" id="CHEBI:57642"/>
        <dbReference type="ChEBI" id="CHEBI:58694"/>
        <dbReference type="ChEBI" id="CHEBI:59776"/>
        <dbReference type="EC" id="4.1.2.40"/>
    </reaction>
</comment>
<dbReference type="NCBIfam" id="NF009065">
    <property type="entry name" value="PRK12399.1"/>
    <property type="match status" value="1"/>
</dbReference>
<dbReference type="InterPro" id="IPR005927">
    <property type="entry name" value="Tag_1.6-dipho_adolase"/>
</dbReference>
<evidence type="ECO:0000256" key="6">
    <source>
        <dbReference type="HAMAP-Rule" id="MF_00734"/>
    </source>
</evidence>
<proteinExistence type="inferred from homology"/>
<comment type="pathway">
    <text evidence="2 6">Carbohydrate metabolism; D-tagatose 6-phosphate degradation; D-glyceraldehyde 3-phosphate and glycerone phosphate from D-tagatose 6-phosphate: step 2/2.</text>
</comment>
<evidence type="ECO:0000256" key="5">
    <source>
        <dbReference type="ARBA" id="ARBA00023239"/>
    </source>
</evidence>
<dbReference type="EMBL" id="MBEW02000007">
    <property type="protein sequence ID" value="RDY21455.1"/>
    <property type="molecule type" value="Genomic_DNA"/>
</dbReference>
<dbReference type="HAMAP" id="MF_00734">
    <property type="entry name" value="LacD"/>
    <property type="match status" value="1"/>
</dbReference>
<dbReference type="GO" id="GO:1902777">
    <property type="term" value="P:6-sulfoquinovose(1-) catabolic process"/>
    <property type="evidence" value="ECO:0007669"/>
    <property type="project" value="TreeGrafter"/>
</dbReference>
<organism evidence="7 8">
    <name type="scientific">Criibacterium bergeronii</name>
    <dbReference type="NCBI Taxonomy" id="1871336"/>
    <lineage>
        <taxon>Bacteria</taxon>
        <taxon>Bacillati</taxon>
        <taxon>Bacillota</taxon>
        <taxon>Clostridia</taxon>
        <taxon>Peptostreptococcales</taxon>
        <taxon>Filifactoraceae</taxon>
        <taxon>Criibacterium</taxon>
    </lineage>
</organism>
<dbReference type="GO" id="GO:0009025">
    <property type="term" value="F:tagatose-bisphosphate aldolase activity"/>
    <property type="evidence" value="ECO:0007669"/>
    <property type="project" value="UniProtKB-UniRule"/>
</dbReference>
<keyword evidence="4 6" id="KW-0423">Lactose metabolism</keyword>
<accession>A0A1C0ADY4</accession>
<evidence type="ECO:0000256" key="4">
    <source>
        <dbReference type="ARBA" id="ARBA00022736"/>
    </source>
</evidence>
<evidence type="ECO:0000256" key="3">
    <source>
        <dbReference type="ARBA" id="ARBA00008679"/>
    </source>
</evidence>
<dbReference type="Gene3D" id="3.20.20.70">
    <property type="entry name" value="Aldolase class I"/>
    <property type="match status" value="1"/>
</dbReference>
<dbReference type="Proteomes" id="UP000093352">
    <property type="component" value="Unassembled WGS sequence"/>
</dbReference>
<dbReference type="GO" id="GO:0019512">
    <property type="term" value="P:lactose catabolic process via tagatose-6-phosphate"/>
    <property type="evidence" value="ECO:0007669"/>
    <property type="project" value="InterPro"/>
</dbReference>
<dbReference type="RefSeq" id="WP_068913574.1">
    <property type="nucleotide sequence ID" value="NZ_MBEW02000007.1"/>
</dbReference>
<dbReference type="EC" id="4.1.2.40" evidence="6"/>
<keyword evidence="8" id="KW-1185">Reference proteome</keyword>
<dbReference type="SMART" id="SM01133">
    <property type="entry name" value="DeoC"/>
    <property type="match status" value="1"/>
</dbReference>
<dbReference type="PANTHER" id="PTHR39340">
    <property type="entry name" value="SULFOFRUCTOSEPHOSPHATE ALDOLASE"/>
    <property type="match status" value="1"/>
</dbReference>
<reference evidence="7 8" key="1">
    <citation type="journal article" date="2016" name="Genome Announc.">
        <title>Draft Genome Sequence of Criibacterium bergeronii gen. nov., sp. nov., Strain CCRI-22567T, Isolated from a Vaginal Sample from a Woman with Bacterial Vaginosis.</title>
        <authorList>
            <person name="Maheux A.F."/>
            <person name="Berube E."/>
            <person name="Boudreau D.K."/>
            <person name="Raymond F."/>
            <person name="Corbeil J."/>
            <person name="Roy P.H."/>
            <person name="Boissinot M."/>
            <person name="Omar R.F."/>
        </authorList>
    </citation>
    <scope>NUCLEOTIDE SEQUENCE [LARGE SCALE GENOMIC DNA]</scope>
    <source>
        <strain evidence="7 8">CCRI-22567</strain>
    </source>
</reference>
<gene>
    <name evidence="6" type="primary">lacD</name>
    <name evidence="7" type="ORF">BBG48_004880</name>
</gene>
<dbReference type="SUPFAM" id="SSF51569">
    <property type="entry name" value="Aldolase"/>
    <property type="match status" value="1"/>
</dbReference>
<dbReference type="PANTHER" id="PTHR39340:SF1">
    <property type="entry name" value="SULFOFRUCTOSEPHOSPHATE ALDOLASE"/>
    <property type="match status" value="1"/>
</dbReference>
<evidence type="ECO:0000256" key="1">
    <source>
        <dbReference type="ARBA" id="ARBA00000567"/>
    </source>
</evidence>
<name>A0A1C0ADY4_9FIRM</name>
<dbReference type="GO" id="GO:2001059">
    <property type="term" value="P:D-tagatose 6-phosphate catabolic process"/>
    <property type="evidence" value="ECO:0007669"/>
    <property type="project" value="UniProtKB-UniRule"/>
</dbReference>
<dbReference type="UniPathway" id="UPA00704">
    <property type="reaction ID" value="UER00716"/>
</dbReference>
<evidence type="ECO:0000313" key="7">
    <source>
        <dbReference type="EMBL" id="RDY21455.1"/>
    </source>
</evidence>
<dbReference type="GO" id="GO:0009024">
    <property type="term" value="F:tagatose-6-phosphate kinase activity"/>
    <property type="evidence" value="ECO:0007669"/>
    <property type="project" value="InterPro"/>
</dbReference>
<dbReference type="Pfam" id="PF01791">
    <property type="entry name" value="DeoC"/>
    <property type="match status" value="1"/>
</dbReference>
<comment type="similarity">
    <text evidence="3 6">Belongs to the aldolase LacD family.</text>
</comment>
<dbReference type="NCBIfam" id="NF009498">
    <property type="entry name" value="PRK12858.1"/>
    <property type="match status" value="1"/>
</dbReference>
<dbReference type="InterPro" id="IPR002915">
    <property type="entry name" value="DeoC/FbaB/LacD_aldolase"/>
</dbReference>
<dbReference type="InterPro" id="IPR050552">
    <property type="entry name" value="LacD_aldolase"/>
</dbReference>
<protein>
    <recommendedName>
        <fullName evidence="6">Tagatose 1,6-diphosphate aldolase</fullName>
        <ecNumber evidence="6">4.1.2.40</ecNumber>
    </recommendedName>
    <alternativeName>
        <fullName evidence="6">D-tagatose-1,6-bisphosphate aldolase</fullName>
    </alternativeName>
    <alternativeName>
        <fullName evidence="6">Tagatose-bisphosphate aldolase</fullName>
    </alternativeName>
</protein>
<dbReference type="GO" id="GO:0061595">
    <property type="term" value="F:6-deoxy-6-sulfofructose-1-phosphate aldolase activity"/>
    <property type="evidence" value="ECO:0007669"/>
    <property type="project" value="TreeGrafter"/>
</dbReference>
<comment type="caution">
    <text evidence="7">The sequence shown here is derived from an EMBL/GenBank/DDBJ whole genome shotgun (WGS) entry which is preliminary data.</text>
</comment>
<dbReference type="AlphaFoldDB" id="A0A1C0ADY4"/>
<sequence>MSENKKQYLRKLSNENKVIAALAIDQRGAIESMITGLDTETRTKKIIAFKKAVSENLTKYASAILLDPIYGMAAIKVKDANCGLLMSYEITGYDHTEVGRLPRLITDLSVYRLKEIGVDAVKILLYYDVDEGDEINDQKKAFIERVGAECKAYDLPFFLEIVSYDANIQDTKSKEYAKVKPHKVNDAIKDFSDEKYGIDVLKLEVPVNMKFVEGFGDEVVYSKEEAQKAFKEQSDLCKVPFIFLSAGVTNEMFIDTLHFAKGAGSKFNGVLCGRATWAGGVDEFLKSEQQGIDWINSEGKQNIENLNRALKETATPWE</sequence>
<dbReference type="InterPro" id="IPR013785">
    <property type="entry name" value="Aldolase_TIM"/>
</dbReference>
<dbReference type="STRING" id="1871336.BBG48_06390"/>